<evidence type="ECO:0000313" key="2">
    <source>
        <dbReference type="Proteomes" id="UP000484381"/>
    </source>
</evidence>
<reference evidence="1 2" key="1">
    <citation type="submission" date="2019-10" db="EMBL/GenBank/DDBJ databases">
        <title>Paraburkholderia sp. isolated from nodules of Mimosa pudica from Brazilian Atlantic Forest soils.</title>
        <authorList>
            <person name="Paulitsch F."/>
            <person name="Hungria M."/>
            <person name="Dall'Agnol R."/>
        </authorList>
    </citation>
    <scope>NUCLEOTIDE SEQUENCE [LARGE SCALE GENOMIC DNA]</scope>
    <source>
        <strain evidence="1 2">CNPSo 3157</strain>
    </source>
</reference>
<comment type="caution">
    <text evidence="1">The sequence shown here is derived from an EMBL/GenBank/DDBJ whole genome shotgun (WGS) entry which is preliminary data.</text>
</comment>
<sequence length="82" mass="8946">MSKIVMTFADKGDFAALYAAERWCADNGYSVGSGCAGMPRGLLRGEWVIAKWRNLTGQERADLDGQMTGDFRNGPVTVTVKE</sequence>
<keyword evidence="2" id="KW-1185">Reference proteome</keyword>
<dbReference type="AlphaFoldDB" id="A0A7X1TF29"/>
<protein>
    <submittedName>
        <fullName evidence="1">Uncharacterized protein</fullName>
    </submittedName>
</protein>
<accession>A0A7X1TF29</accession>
<name>A0A7X1TF29_9BURK</name>
<gene>
    <name evidence="1" type="ORF">GCT13_08395</name>
</gene>
<dbReference type="RefSeq" id="WP_152756865.1">
    <property type="nucleotide sequence ID" value="NZ_WHNP01000006.1"/>
</dbReference>
<evidence type="ECO:0000313" key="1">
    <source>
        <dbReference type="EMBL" id="MPW16950.1"/>
    </source>
</evidence>
<proteinExistence type="predicted"/>
<dbReference type="Proteomes" id="UP000484381">
    <property type="component" value="Unassembled WGS sequence"/>
</dbReference>
<organism evidence="1 2">
    <name type="scientific">Paraburkholderia franconis</name>
    <dbReference type="NCBI Taxonomy" id="2654983"/>
    <lineage>
        <taxon>Bacteria</taxon>
        <taxon>Pseudomonadati</taxon>
        <taxon>Pseudomonadota</taxon>
        <taxon>Betaproteobacteria</taxon>
        <taxon>Burkholderiales</taxon>
        <taxon>Burkholderiaceae</taxon>
        <taxon>Paraburkholderia</taxon>
    </lineage>
</organism>
<dbReference type="EMBL" id="WHNP01000006">
    <property type="protein sequence ID" value="MPW16950.1"/>
    <property type="molecule type" value="Genomic_DNA"/>
</dbReference>